<reference evidence="18" key="2">
    <citation type="submission" date="2025-08" db="UniProtKB">
        <authorList>
            <consortium name="Ensembl"/>
        </authorList>
    </citation>
    <scope>IDENTIFICATION</scope>
</reference>
<evidence type="ECO:0000256" key="11">
    <source>
        <dbReference type="PROSITE-ProRule" id="PRU00192"/>
    </source>
</evidence>
<dbReference type="GO" id="GO:0003779">
    <property type="term" value="F:actin binding"/>
    <property type="evidence" value="ECO:0007669"/>
    <property type="project" value="UniProtKB-KW"/>
</dbReference>
<feature type="domain" description="SH3" evidence="14">
    <location>
        <begin position="2498"/>
        <end position="2559"/>
    </location>
</feature>
<dbReference type="InterPro" id="IPR027417">
    <property type="entry name" value="P-loop_NTPase"/>
</dbReference>
<dbReference type="PROSITE" id="PS50002">
    <property type="entry name" value="SH3"/>
    <property type="match status" value="1"/>
</dbReference>
<evidence type="ECO:0000256" key="9">
    <source>
        <dbReference type="ARBA" id="ARBA00023175"/>
    </source>
</evidence>
<feature type="compositionally biased region" description="Low complexity" evidence="13">
    <location>
        <begin position="556"/>
        <end position="568"/>
    </location>
</feature>
<dbReference type="InterPro" id="IPR036028">
    <property type="entry name" value="SH3-like_dom_sf"/>
</dbReference>
<evidence type="ECO:0000313" key="19">
    <source>
        <dbReference type="Proteomes" id="UP000008225"/>
    </source>
</evidence>
<feature type="compositionally biased region" description="Basic and acidic residues" evidence="13">
    <location>
        <begin position="2192"/>
        <end position="2201"/>
    </location>
</feature>
<name>A0A2R8MTK1_CALJA</name>
<dbReference type="InterPro" id="IPR019749">
    <property type="entry name" value="Band_41_domain"/>
</dbReference>
<feature type="compositionally biased region" description="Basic and acidic residues" evidence="13">
    <location>
        <begin position="2118"/>
        <end position="2132"/>
    </location>
</feature>
<dbReference type="Pfam" id="PF00373">
    <property type="entry name" value="FERM_M"/>
    <property type="match status" value="1"/>
</dbReference>
<dbReference type="Gene3D" id="1.25.40.530">
    <property type="entry name" value="MyTH4 domain"/>
    <property type="match status" value="2"/>
</dbReference>
<evidence type="ECO:0000256" key="4">
    <source>
        <dbReference type="ARBA" id="ARBA00022490"/>
    </source>
</evidence>
<keyword evidence="19" id="KW-1185">Reference proteome</keyword>
<keyword evidence="9 12" id="KW-0505">Motor protein</keyword>
<dbReference type="SMART" id="SM00326">
    <property type="entry name" value="SH3"/>
    <property type="match status" value="1"/>
</dbReference>
<keyword evidence="8 12" id="KW-0518">Myosin</keyword>
<feature type="compositionally biased region" description="Acidic residues" evidence="13">
    <location>
        <begin position="2076"/>
        <end position="2092"/>
    </location>
</feature>
<dbReference type="InterPro" id="IPR051567">
    <property type="entry name" value="Unconventional_Myosin_ATPase"/>
</dbReference>
<evidence type="ECO:0000256" key="8">
    <source>
        <dbReference type="ARBA" id="ARBA00023123"/>
    </source>
</evidence>
<dbReference type="InterPro" id="IPR035963">
    <property type="entry name" value="FERM_2"/>
</dbReference>
<organism evidence="18 19">
    <name type="scientific">Callithrix jacchus</name>
    <name type="common">White-tufted-ear marmoset</name>
    <name type="synonym">Simia Jacchus</name>
    <dbReference type="NCBI Taxonomy" id="9483"/>
    <lineage>
        <taxon>Eukaryota</taxon>
        <taxon>Metazoa</taxon>
        <taxon>Chordata</taxon>
        <taxon>Craniata</taxon>
        <taxon>Vertebrata</taxon>
        <taxon>Euteleostomi</taxon>
        <taxon>Mammalia</taxon>
        <taxon>Eutheria</taxon>
        <taxon>Euarchontoglires</taxon>
        <taxon>Primates</taxon>
        <taxon>Haplorrhini</taxon>
        <taxon>Platyrrhini</taxon>
        <taxon>Cebidae</taxon>
        <taxon>Callitrichinae</taxon>
        <taxon>Callithrix</taxon>
        <taxon>Callithrix</taxon>
    </lineage>
</organism>
<comment type="subcellular location">
    <subcellularLocation>
        <location evidence="1">Cytoplasm</location>
    </subcellularLocation>
</comment>
<dbReference type="CDD" id="cd14473">
    <property type="entry name" value="FERM_B-lobe"/>
    <property type="match status" value="1"/>
</dbReference>
<feature type="region of interest" description="Disordered" evidence="13">
    <location>
        <begin position="1977"/>
        <end position="2284"/>
    </location>
</feature>
<feature type="region of interest" description="Disordered" evidence="13">
    <location>
        <begin position="504"/>
        <end position="541"/>
    </location>
</feature>
<evidence type="ECO:0000256" key="6">
    <source>
        <dbReference type="ARBA" id="ARBA00022741"/>
    </source>
</evidence>
<feature type="domain" description="MyTH4" evidence="16">
    <location>
        <begin position="1581"/>
        <end position="1732"/>
    </location>
</feature>
<keyword evidence="5" id="KW-0677">Repeat</keyword>
<dbReference type="Gene3D" id="1.20.120.720">
    <property type="entry name" value="Myosin VI head, motor domain, U50 subdomain"/>
    <property type="match status" value="1"/>
</dbReference>
<dbReference type="SMART" id="SM00139">
    <property type="entry name" value="MyTH4"/>
    <property type="match status" value="2"/>
</dbReference>
<proteinExistence type="inferred from homology"/>
<dbReference type="GO" id="GO:0003774">
    <property type="term" value="F:cytoskeletal motor activity"/>
    <property type="evidence" value="ECO:0007669"/>
    <property type="project" value="UniProtKB-UniRule"/>
</dbReference>
<dbReference type="InParanoid" id="A0A2R8MTK1"/>
<feature type="domain" description="MyTH4" evidence="16">
    <location>
        <begin position="2662"/>
        <end position="2808"/>
    </location>
</feature>
<dbReference type="Proteomes" id="UP000008225">
    <property type="component" value="Chromosome 5"/>
</dbReference>
<dbReference type="GO" id="GO:0005524">
    <property type="term" value="F:ATP binding"/>
    <property type="evidence" value="ECO:0007669"/>
    <property type="project" value="UniProtKB-UniRule"/>
</dbReference>
<evidence type="ECO:0000256" key="7">
    <source>
        <dbReference type="ARBA" id="ARBA00022840"/>
    </source>
</evidence>
<dbReference type="InterPro" id="IPR059004">
    <property type="entry name" value="MYO15"/>
</dbReference>
<dbReference type="GeneTree" id="ENSGT00930000151032"/>
<feature type="domain" description="Myosin motor" evidence="17">
    <location>
        <begin position="721"/>
        <end position="1390"/>
    </location>
</feature>
<evidence type="ECO:0000259" key="17">
    <source>
        <dbReference type="PROSITE" id="PS51456"/>
    </source>
</evidence>
<feature type="compositionally biased region" description="Basic and acidic residues" evidence="13">
    <location>
        <begin position="2011"/>
        <end position="2039"/>
    </location>
</feature>
<dbReference type="Gene3D" id="2.30.30.40">
    <property type="entry name" value="SH3 Domains"/>
    <property type="match status" value="1"/>
</dbReference>
<feature type="compositionally biased region" description="Basic and acidic residues" evidence="13">
    <location>
        <begin position="69"/>
        <end position="81"/>
    </location>
</feature>
<feature type="region of interest" description="Disordered" evidence="13">
    <location>
        <begin position="1811"/>
        <end position="1848"/>
    </location>
</feature>
<dbReference type="STRING" id="9483.ENSCJAP00000064862"/>
<keyword evidence="10 12" id="KW-0009">Actin-binding</keyword>
<evidence type="ECO:0000256" key="3">
    <source>
        <dbReference type="ARBA" id="ARBA00022443"/>
    </source>
</evidence>
<dbReference type="InterPro" id="IPR035489">
    <property type="entry name" value="MYO15B_SH3"/>
</dbReference>
<evidence type="ECO:0000256" key="13">
    <source>
        <dbReference type="SAM" id="MobiDB-lite"/>
    </source>
</evidence>
<dbReference type="PROSITE" id="PS51016">
    <property type="entry name" value="MYTH4"/>
    <property type="match status" value="2"/>
</dbReference>
<dbReference type="PANTHER" id="PTHR22692:SF16">
    <property type="entry name" value="MYOSIN XVB"/>
    <property type="match status" value="1"/>
</dbReference>
<dbReference type="Pfam" id="PF26570">
    <property type="entry name" value="MYO15"/>
    <property type="match status" value="1"/>
</dbReference>
<feature type="region of interest" description="Actin-binding" evidence="12">
    <location>
        <begin position="1269"/>
        <end position="1291"/>
    </location>
</feature>
<feature type="compositionally biased region" description="Basic and acidic residues" evidence="13">
    <location>
        <begin position="409"/>
        <end position="491"/>
    </location>
</feature>
<feature type="compositionally biased region" description="Basic and acidic residues" evidence="13">
    <location>
        <begin position="278"/>
        <end position="291"/>
    </location>
</feature>
<evidence type="ECO:0000259" key="14">
    <source>
        <dbReference type="PROSITE" id="PS50002"/>
    </source>
</evidence>
<reference evidence="18" key="1">
    <citation type="submission" date="2009-03" db="EMBL/GenBank/DDBJ databases">
        <authorList>
            <person name="Warren W."/>
            <person name="Ye L."/>
            <person name="Minx P."/>
            <person name="Worley K."/>
            <person name="Gibbs R."/>
            <person name="Wilson R.K."/>
        </authorList>
    </citation>
    <scope>NUCLEOTIDE SEQUENCE [LARGE SCALE GENOMIC DNA]</scope>
</reference>
<keyword evidence="6 12" id="KW-0547">Nucleotide-binding</keyword>
<dbReference type="GO" id="GO:0005737">
    <property type="term" value="C:cytoplasm"/>
    <property type="evidence" value="ECO:0007669"/>
    <property type="project" value="UniProtKB-SubCell"/>
</dbReference>
<dbReference type="Pfam" id="PF00784">
    <property type="entry name" value="MyTH4"/>
    <property type="match status" value="2"/>
</dbReference>
<evidence type="ECO:0000256" key="5">
    <source>
        <dbReference type="ARBA" id="ARBA00022737"/>
    </source>
</evidence>
<feature type="compositionally biased region" description="Basic and acidic residues" evidence="13">
    <location>
        <begin position="34"/>
        <end position="52"/>
    </location>
</feature>
<evidence type="ECO:0000256" key="10">
    <source>
        <dbReference type="ARBA" id="ARBA00023203"/>
    </source>
</evidence>
<dbReference type="OMA" id="ENGGCRR"/>
<feature type="region of interest" description="Disordered" evidence="13">
    <location>
        <begin position="554"/>
        <end position="651"/>
    </location>
</feature>
<dbReference type="Pfam" id="PF07653">
    <property type="entry name" value="SH3_2"/>
    <property type="match status" value="1"/>
</dbReference>
<dbReference type="PROSITE" id="PS51456">
    <property type="entry name" value="MYOSIN_MOTOR"/>
    <property type="match status" value="1"/>
</dbReference>
<dbReference type="Gene3D" id="1.20.58.530">
    <property type="match status" value="1"/>
</dbReference>
<dbReference type="PRINTS" id="PR00193">
    <property type="entry name" value="MYOSINHEAVY"/>
</dbReference>
<accession>A0A2R8MTK1</accession>
<dbReference type="InterPro" id="IPR001609">
    <property type="entry name" value="Myosin_head_motor_dom-like"/>
</dbReference>
<dbReference type="InterPro" id="IPR001452">
    <property type="entry name" value="SH3_domain"/>
</dbReference>
<dbReference type="Gene3D" id="1.20.5.4820">
    <property type="match status" value="1"/>
</dbReference>
<dbReference type="InterPro" id="IPR000857">
    <property type="entry name" value="MyTH4_dom"/>
</dbReference>
<dbReference type="FunFam" id="1.10.10.820:FF:000001">
    <property type="entry name" value="Myosin heavy chain"/>
    <property type="match status" value="1"/>
</dbReference>
<dbReference type="CDD" id="cd14896">
    <property type="entry name" value="MYSc_Myo35"/>
    <property type="match status" value="1"/>
</dbReference>
<feature type="region of interest" description="Disordered" evidence="13">
    <location>
        <begin position="2564"/>
        <end position="2613"/>
    </location>
</feature>
<feature type="compositionally biased region" description="Low complexity" evidence="13">
    <location>
        <begin position="230"/>
        <end position="247"/>
    </location>
</feature>
<dbReference type="GO" id="GO:0016459">
    <property type="term" value="C:myosin complex"/>
    <property type="evidence" value="ECO:0007669"/>
    <property type="project" value="UniProtKB-KW"/>
</dbReference>
<dbReference type="CDD" id="cd12068">
    <property type="entry name" value="SH3_MYO15B"/>
    <property type="match status" value="1"/>
</dbReference>
<dbReference type="SUPFAM" id="SSF50044">
    <property type="entry name" value="SH3-domain"/>
    <property type="match status" value="1"/>
</dbReference>
<dbReference type="InterPro" id="IPR036961">
    <property type="entry name" value="Kinesin_motor_dom_sf"/>
</dbReference>
<comment type="similarity">
    <text evidence="2 12">Belongs to the TRAFAC class myosin-kinesin ATPase superfamily. Myosin family.</text>
</comment>
<feature type="binding site" evidence="12">
    <location>
        <begin position="814"/>
        <end position="821"/>
    </location>
    <ligand>
        <name>ATP</name>
        <dbReference type="ChEBI" id="CHEBI:30616"/>
    </ligand>
</feature>
<feature type="compositionally biased region" description="Pro residues" evidence="13">
    <location>
        <begin position="2175"/>
        <end position="2186"/>
    </location>
</feature>
<sequence length="3115" mass="340120">MGRNQGKASQRLARPGRPASREQESGSASADSAPSRERRYDRGQADKARPAAERATAGSQGTAGGRKKPTAEENGGCRRPEAGSPPEAQERQGSARRQGRGPRDGRGGCLEEGSLSREERGGHRRRKGKGRESSARRDHREPRSLYGDTSGGDGGSYCPDSETREAQESGSQRGGARELRPTLEPTDTGSEGTKTEPESALASSSDCLDSDGLRAYPRSRKRSLRAGPPGASEHSGGDSDSSLLGAGPEPGPRGATASRTFEGSSRYPRDTGPAQDASDNRAQRGAERETGEGSTARAPRRQVGKALGPVPLAAGVSEAGAAAGAGPEEPAPLASLLAVRRLLARPPPGAASQVVGPRRPGLQERLQRVARTLGLLSWLRLRLRLKLRPPDGEGLRARPPASEGRGRRKAGEGRSHGRGGEGRGHGKADKGRGHKSGDEGRDCGKPDDGRGYGKTDEGRGHGRANEGRSHEKEGEGRGHERADQGRDHEPGLRRRLALRLASLAGLGGSPTAPPGGRSRPLQVPTSPVPDDAFDQEDWTPDPKFAVVFPRIHRAGRASSSHSSGEASADVPTGEDRGWPGAGEGGHSEGRRASGEGVSWPHPGSLLAPTTPDGPSLDESGSSSETESESLDDEPPVHWAQCSGPREGPGLGAAVLLPRLALETHQQQEGDLGSRGSQRERWEPEDEAEAVLERDLELSLGPGLETPPLPGAEGRSLADGLEDAEDLARLRLVCDSSVLLCLKKRFHLGRIYTFGGPLLLALNPHRPLPLFSPEVQASYHPGKAPSTTPHIFAIVASAYDLAQNTGQDPCILLCGHSGSGKTEAAKKIVQFLSSLEQDQTGNRGCQVEDVLPMLSSFGHAKTTLNANASRFSQVFCLYLQQGVIVGACVSHYLLETSRVVFQAQAERSFHVFYELLAGLDSVERERLSLQGPETYYYLNQGQACTLKGKEDAQDFEGLVKALQGLGLCPEELNAVWAVLAAILQLGNICFSSSEHESQEVAAVSSWAEIYTAARLLRVPPEHLEAVITRRVTETPYGQVSRSLPVESAVDARDALAKALYSRLFHRLLKRTNVWLAPPGEGGSIGTITVVDAYGFEALRVNGLEQLCNNLASERLQLFSSQMLLAQEEEECRRELLSWVPVPQPPRESCLDLLVDQPHSLLSILDAQTWLSQATDHTFLQKSHYHHSDHPSYAKPRLPLPVFTVRHYAGTVTYQVHKFLNRNRDQLDPAAVEMLGQSQLQLVGSLFQEAEPQSREERGRPTLASRFQQALVDLIARLGRSHVYFIQCLSPNPGKYPGLFDVGHVAEQLHQAAILETVGTRSANFPVRLPFEAFLTRFRALGSEGLEDLSEREKCGTILSQVLGAKSPLCHLGATKVLLREQGWQQLEELRAQQRSQALLSLHRGLHTCISGQRLLLWMQARVRGFQARSAGVGARAEVGGPVFTHSSNSCWLTICLLYWACWKWCLRRRSALGQLNTILLVAQPLLQRRQRLQLGHWRGWHSSRRASERVPSMELGRLEIPAELAVMLRMAEGHQDALAGSITESLPPEVPARPNLSLPPDIDRFPFSSFVSIGFQEPSLPMPGQPLSKPLTQLDGENPQHALDINRVMLRLLGDGSLESWQRQTMGTYLVRQGQLRPGLRNELFSQLVAQLWQNRDEQQSQRGWALMAVLLSAFPPLPVLQKPLLKFVSDQAPRGMAALCQHKLLGALEQSQLAPGATRAHPPTQLEWLAGWRRGRMALDVFTFSEECYSAEVESWTTGEQLAGWILQSRDEWQDLAGCDFVLDLISQTEDLGDPAGPRSYPITPLGLAEAIPPAPGIQAPSLPPGPPPGPAPTLPSRGHTGEAQKSGSLDSFLDDIFQPVISPSCSDLEQSHTLSSRMKGGGAIGPMQQGYPMVYPGMIQMPGYQPGMVPAPMPMMPAMGAVPAMPSVVVPPQPAQPLFPSLDAGQLAVQQQNFINQQALILAQQMTAQAMNLSLEQQTRQQQQQRAQASEAASQAPPSAITSKPKKPPTPREESQHALESEGGSRRETSEEAEDRLCRPKSFQQKRNYFQKMGQPQITVRTMKPPAKIQIPQGEEQEEEEEEEDQEEQEEDRSAAPSTIPPPCIVKKPLKQGGAKAAKEAEAEPAKEAGTKGRSQGLAQGRGTVVRSLDPKPKRPQPSREIGNIIRMYQSRPGPVPVPVQPSRPPKAFLKKSDPKDEALAKLGINGAHLSPLMLTPGPGKGPPPPVAPRPKASIQPGPSGSIKEKQGPLLDLFGQNLPTAQTPPPPPAPPLLPPKDPETLSVGHLRSTQPMEDQGLSTQLLEPSGSVCFSYTGTPWKLFLRKEVFYPRENFSHPYCLQLLCEQILRDTFSESCIRISRDERYKMKDLLGDLEVDLNSLTTTEDSVKKRIVVAARDNWANYFSRFFPVSGENGSDMQLLAVSHRVLAQGSGLEVGTGDKVAPAHAHPLCSFAEVLGVECRGSSTLELSLKSEQLVLHTVHARAIRVLAELFLSKLKKDSGYVIALRSYITDNSSLLSLHRGDLIKLLPVATLEPGWQFGSAGGRSGLFPADIVQPAAAPDFSFSKEQRSGRHKGQLSNGELGLTRWDRASERPAGPRSQAHSDDSEATSLPSSAAYASLPTDSSNYTMQEFALRYFRKSEALLGQRGRGAAGKDTDSLVQYTKAPIQESLLILSDDMSKQAVASFLALMQFMGDQSKPRGKDDMDLLYELLKLCQEQQLRDEIYCQVIKQVTRHPRPERCIRGWSFLSLLTGFFSPSTKLMPYLTKFLQDSSLNQELAQSSQEHLQRTVKYGGRRRLPQPGEMQAFLVAADVQEELCRQMGIMEPQEVQEFALFLIKGEGELVRPLRPAEYLNNVVVDQNVSLHSRRLSWETPLHFDNSTYITTHYSQVLRDYLQGKLPVSAQADAQLARLAALQHLSKANRNTPSEQDLLAYVPKQLHRQVNTASIKNLMEQELRRLEGHRPQEAQISFIADLGGQALRVPGPQQSEFLPASSPPTEAVRQLPLFGHTVYVVLRVSMQALPGSGLLGLNRQHLILMDPSSQNLCCRIALKSLQRVHLLSPLEEKGPPGLELNYGSADNPQTIWFELPQAQELLYTTVFLMDSNASCTEWPSIN</sequence>
<feature type="compositionally biased region" description="Low complexity" evidence="13">
    <location>
        <begin position="1977"/>
        <end position="2001"/>
    </location>
</feature>
<feature type="region of interest" description="Disordered" evidence="13">
    <location>
        <begin position="1"/>
        <end position="309"/>
    </location>
</feature>
<evidence type="ECO:0000259" key="15">
    <source>
        <dbReference type="PROSITE" id="PS50057"/>
    </source>
</evidence>
<feature type="compositionally biased region" description="Basic and acidic residues" evidence="13">
    <location>
        <begin position="130"/>
        <end position="143"/>
    </location>
</feature>
<dbReference type="Ensembl" id="ENSCJAT00000077033.3">
    <property type="protein sequence ID" value="ENSCJAP00000064862.3"/>
    <property type="gene ID" value="ENSCJAG00000014244.5"/>
</dbReference>
<dbReference type="Bgee" id="ENSCJAG00000014244">
    <property type="expression patterns" value="Expressed in kidney and 3 other cell types or tissues"/>
</dbReference>
<evidence type="ECO:0000256" key="12">
    <source>
        <dbReference type="PROSITE-ProRule" id="PRU00782"/>
    </source>
</evidence>
<feature type="domain" description="FERM" evidence="15">
    <location>
        <begin position="2786"/>
        <end position="3115"/>
    </location>
</feature>
<dbReference type="SMART" id="SM00295">
    <property type="entry name" value="B41"/>
    <property type="match status" value="1"/>
</dbReference>
<gene>
    <name evidence="18" type="primary">MYO15B</name>
</gene>
<dbReference type="SUPFAM" id="SSF52540">
    <property type="entry name" value="P-loop containing nucleoside triphosphate hydrolases"/>
    <property type="match status" value="1"/>
</dbReference>
<dbReference type="PANTHER" id="PTHR22692">
    <property type="entry name" value="MYOSIN VII, XV"/>
    <property type="match status" value="1"/>
</dbReference>
<keyword evidence="3 11" id="KW-0728">SH3 domain</keyword>
<evidence type="ECO:0000259" key="16">
    <source>
        <dbReference type="PROSITE" id="PS51016"/>
    </source>
</evidence>
<dbReference type="Pfam" id="PF00063">
    <property type="entry name" value="Myosin_head"/>
    <property type="match status" value="1"/>
</dbReference>
<dbReference type="GO" id="GO:0005903">
    <property type="term" value="C:brush border"/>
    <property type="evidence" value="ECO:0007669"/>
    <property type="project" value="Ensembl"/>
</dbReference>
<feature type="compositionally biased region" description="Low complexity" evidence="13">
    <location>
        <begin position="612"/>
        <end position="624"/>
    </location>
</feature>
<feature type="compositionally biased region" description="Pro residues" evidence="13">
    <location>
        <begin position="2263"/>
        <end position="2276"/>
    </location>
</feature>
<keyword evidence="4" id="KW-0963">Cytoplasm</keyword>
<protein>
    <submittedName>
        <fullName evidence="18">Myosin XVB</fullName>
    </submittedName>
</protein>
<dbReference type="Gene3D" id="1.10.10.820">
    <property type="match status" value="1"/>
</dbReference>
<evidence type="ECO:0000313" key="18">
    <source>
        <dbReference type="Ensembl" id="ENSCJAP00000064862.3"/>
    </source>
</evidence>
<dbReference type="InterPro" id="IPR000299">
    <property type="entry name" value="FERM_domain"/>
</dbReference>
<reference evidence="18" key="3">
    <citation type="submission" date="2025-09" db="UniProtKB">
        <authorList>
            <consortium name="Ensembl"/>
        </authorList>
    </citation>
    <scope>IDENTIFICATION</scope>
</reference>
<evidence type="ECO:0000256" key="1">
    <source>
        <dbReference type="ARBA" id="ARBA00004496"/>
    </source>
</evidence>
<dbReference type="PROSITE" id="PS50057">
    <property type="entry name" value="FERM_3"/>
    <property type="match status" value="1"/>
</dbReference>
<dbReference type="SMART" id="SM00242">
    <property type="entry name" value="MYSc"/>
    <property type="match status" value="1"/>
</dbReference>
<dbReference type="InterPro" id="IPR038185">
    <property type="entry name" value="MyTH4_dom_sf"/>
</dbReference>
<feature type="compositionally biased region" description="Pro residues" evidence="13">
    <location>
        <begin position="1822"/>
        <end position="1834"/>
    </location>
</feature>
<dbReference type="SUPFAM" id="SSF47031">
    <property type="entry name" value="Second domain of FERM"/>
    <property type="match status" value="1"/>
</dbReference>
<feature type="compositionally biased region" description="Polar residues" evidence="13">
    <location>
        <begin position="2043"/>
        <end position="2061"/>
    </location>
</feature>
<dbReference type="Gene3D" id="3.40.850.10">
    <property type="entry name" value="Kinesin motor domain"/>
    <property type="match status" value="1"/>
</dbReference>
<evidence type="ECO:0000256" key="2">
    <source>
        <dbReference type="ARBA" id="ARBA00008314"/>
    </source>
</evidence>
<keyword evidence="7 12" id="KW-0067">ATP-binding</keyword>
<feature type="compositionally biased region" description="Pro residues" evidence="13">
    <location>
        <begin position="2221"/>
        <end position="2230"/>
    </location>
</feature>
<feature type="region of interest" description="Disordered" evidence="13">
    <location>
        <begin position="664"/>
        <end position="689"/>
    </location>
</feature>
<dbReference type="InterPro" id="IPR019748">
    <property type="entry name" value="FERM_central"/>
</dbReference>
<feature type="region of interest" description="Disordered" evidence="13">
    <location>
        <begin position="389"/>
        <end position="491"/>
    </location>
</feature>